<comment type="caution">
    <text evidence="2">The sequence shown here is derived from an EMBL/GenBank/DDBJ whole genome shotgun (WGS) entry which is preliminary data.</text>
</comment>
<proteinExistence type="predicted"/>
<keyword evidence="1" id="KW-0812">Transmembrane</keyword>
<accession>A0A1V9Z899</accession>
<reference evidence="2 3" key="1">
    <citation type="journal article" date="2014" name="Genome Biol. Evol.">
        <title>The secreted proteins of Achlya hypogyna and Thraustotheca clavata identify the ancestral oomycete secretome and reveal gene acquisitions by horizontal gene transfer.</title>
        <authorList>
            <person name="Misner I."/>
            <person name="Blouin N."/>
            <person name="Leonard G."/>
            <person name="Richards T.A."/>
            <person name="Lane C.E."/>
        </authorList>
    </citation>
    <scope>NUCLEOTIDE SEQUENCE [LARGE SCALE GENOMIC DNA]</scope>
    <source>
        <strain evidence="2 3">ATCC 34112</strain>
    </source>
</reference>
<keyword evidence="1" id="KW-1133">Transmembrane helix</keyword>
<dbReference type="Proteomes" id="UP000243217">
    <property type="component" value="Unassembled WGS sequence"/>
</dbReference>
<dbReference type="EMBL" id="JNBS01002198">
    <property type="protein sequence ID" value="OQR94209.1"/>
    <property type="molecule type" value="Genomic_DNA"/>
</dbReference>
<gene>
    <name evidence="2" type="ORF">THRCLA_22249</name>
</gene>
<organism evidence="2 3">
    <name type="scientific">Thraustotheca clavata</name>
    <dbReference type="NCBI Taxonomy" id="74557"/>
    <lineage>
        <taxon>Eukaryota</taxon>
        <taxon>Sar</taxon>
        <taxon>Stramenopiles</taxon>
        <taxon>Oomycota</taxon>
        <taxon>Saprolegniomycetes</taxon>
        <taxon>Saprolegniales</taxon>
        <taxon>Achlyaceae</taxon>
        <taxon>Thraustotheca</taxon>
    </lineage>
</organism>
<keyword evidence="1" id="KW-0472">Membrane</keyword>
<feature type="transmembrane region" description="Helical" evidence="1">
    <location>
        <begin position="20"/>
        <end position="42"/>
    </location>
</feature>
<name>A0A1V9Z899_9STRA</name>
<evidence type="ECO:0000313" key="3">
    <source>
        <dbReference type="Proteomes" id="UP000243217"/>
    </source>
</evidence>
<dbReference type="AlphaFoldDB" id="A0A1V9Z899"/>
<protein>
    <submittedName>
        <fullName evidence="2">Uncharacterized protein</fullName>
    </submittedName>
</protein>
<keyword evidence="3" id="KW-1185">Reference proteome</keyword>
<sequence length="106" mass="12942">MTPSVLWDVYQRAWPKQEELLLCGCAFAMIVYCCFRLSAWLWRSSEDLPTYYKIKRELSWFEYLIPAWCMERSMDGRRRKYQRRHKTSSFGLDTIPEEEEMNKIIQ</sequence>
<evidence type="ECO:0000256" key="1">
    <source>
        <dbReference type="SAM" id="Phobius"/>
    </source>
</evidence>
<evidence type="ECO:0000313" key="2">
    <source>
        <dbReference type="EMBL" id="OQR94209.1"/>
    </source>
</evidence>